<evidence type="ECO:0000259" key="3">
    <source>
        <dbReference type="PROSITE" id="PS50930"/>
    </source>
</evidence>
<dbReference type="Proteomes" id="UP000603640">
    <property type="component" value="Unassembled WGS sequence"/>
</dbReference>
<dbReference type="GO" id="GO:0003677">
    <property type="term" value="F:DNA binding"/>
    <property type="evidence" value="ECO:0007669"/>
    <property type="project" value="InterPro"/>
</dbReference>
<dbReference type="InterPro" id="IPR001789">
    <property type="entry name" value="Sig_transdc_resp-reg_receiver"/>
</dbReference>
<dbReference type="Pfam" id="PF04397">
    <property type="entry name" value="LytTR"/>
    <property type="match status" value="1"/>
</dbReference>
<dbReference type="EMBL" id="JACRVF010000003">
    <property type="protein sequence ID" value="MBC5993770.1"/>
    <property type="molecule type" value="Genomic_DNA"/>
</dbReference>
<comment type="caution">
    <text evidence="4">The sequence shown here is derived from an EMBL/GenBank/DDBJ whole genome shotgun (WGS) entry which is preliminary data.</text>
</comment>
<reference evidence="4" key="1">
    <citation type="submission" date="2020-08" db="EMBL/GenBank/DDBJ databases">
        <title>Pontibacter sp. SD6 16S ribosomal RNA gene Genome sequencing and assembly.</title>
        <authorList>
            <person name="Kang M."/>
        </authorList>
    </citation>
    <scope>NUCLEOTIDE SEQUENCE</scope>
    <source>
        <strain evidence="4">SD6</strain>
    </source>
</reference>
<evidence type="ECO:0000313" key="4">
    <source>
        <dbReference type="EMBL" id="MBC5993770.1"/>
    </source>
</evidence>
<evidence type="ECO:0000313" key="5">
    <source>
        <dbReference type="Proteomes" id="UP000603640"/>
    </source>
</evidence>
<dbReference type="Gene3D" id="2.40.50.1020">
    <property type="entry name" value="LytTr DNA-binding domain"/>
    <property type="match status" value="1"/>
</dbReference>
<gene>
    <name evidence="4" type="ORF">H8S84_13065</name>
</gene>
<dbReference type="Pfam" id="PF00072">
    <property type="entry name" value="Response_reg"/>
    <property type="match status" value="1"/>
</dbReference>
<dbReference type="PANTHER" id="PTHR37299">
    <property type="entry name" value="TRANSCRIPTIONAL REGULATOR-RELATED"/>
    <property type="match status" value="1"/>
</dbReference>
<dbReference type="PANTHER" id="PTHR37299:SF1">
    <property type="entry name" value="STAGE 0 SPORULATION PROTEIN A HOMOLOG"/>
    <property type="match status" value="1"/>
</dbReference>
<feature type="domain" description="Response regulatory" evidence="2">
    <location>
        <begin position="3"/>
        <end position="114"/>
    </location>
</feature>
<dbReference type="InterPro" id="IPR046947">
    <property type="entry name" value="LytR-like"/>
</dbReference>
<dbReference type="GO" id="GO:0000156">
    <property type="term" value="F:phosphorelay response regulator activity"/>
    <property type="evidence" value="ECO:0007669"/>
    <property type="project" value="InterPro"/>
</dbReference>
<organism evidence="4 5">
    <name type="scientific">Pontibacter cellulosilyticus</name>
    <dbReference type="NCBI Taxonomy" id="1720253"/>
    <lineage>
        <taxon>Bacteria</taxon>
        <taxon>Pseudomonadati</taxon>
        <taxon>Bacteroidota</taxon>
        <taxon>Cytophagia</taxon>
        <taxon>Cytophagales</taxon>
        <taxon>Hymenobacteraceae</taxon>
        <taxon>Pontibacter</taxon>
    </lineage>
</organism>
<dbReference type="PROSITE" id="PS50930">
    <property type="entry name" value="HTH_LYTTR"/>
    <property type="match status" value="1"/>
</dbReference>
<accession>A0A923NB92</accession>
<dbReference type="SUPFAM" id="SSF52172">
    <property type="entry name" value="CheY-like"/>
    <property type="match status" value="1"/>
</dbReference>
<proteinExistence type="predicted"/>
<evidence type="ECO:0000256" key="1">
    <source>
        <dbReference type="PROSITE-ProRule" id="PRU00169"/>
    </source>
</evidence>
<dbReference type="Gene3D" id="3.40.50.2300">
    <property type="match status" value="1"/>
</dbReference>
<keyword evidence="5" id="KW-1185">Reference proteome</keyword>
<dbReference type="RefSeq" id="WP_187067774.1">
    <property type="nucleotide sequence ID" value="NZ_JACRVF010000003.1"/>
</dbReference>
<name>A0A923NB92_9BACT</name>
<dbReference type="InterPro" id="IPR011006">
    <property type="entry name" value="CheY-like_superfamily"/>
</dbReference>
<dbReference type="InterPro" id="IPR007492">
    <property type="entry name" value="LytTR_DNA-bd_dom"/>
</dbReference>
<feature type="modified residue" description="4-aspartylphosphate" evidence="1">
    <location>
        <position position="54"/>
    </location>
</feature>
<protein>
    <submittedName>
        <fullName evidence="4">Response regulator transcription factor</fullName>
    </submittedName>
</protein>
<dbReference type="SMART" id="SM00448">
    <property type="entry name" value="REC"/>
    <property type="match status" value="1"/>
</dbReference>
<dbReference type="PROSITE" id="PS50110">
    <property type="entry name" value="RESPONSE_REGULATORY"/>
    <property type="match status" value="1"/>
</dbReference>
<feature type="domain" description="HTH LytTR-type" evidence="3">
    <location>
        <begin position="142"/>
        <end position="240"/>
    </location>
</feature>
<evidence type="ECO:0000259" key="2">
    <source>
        <dbReference type="PROSITE" id="PS50110"/>
    </source>
</evidence>
<dbReference type="AlphaFoldDB" id="A0A923NB92"/>
<sequence length="242" mass="27857">MIRCVVVDDEPMALEVLEDYIRMTPNLVLQHTFNNSLEALAYLQTHEADLLFLDINMPDLSGIQLLKSLRQPPMVVFTTAYSEYAVKSYEFDAVDYLLKPVEFDRFLKAVNKAIEQFNTRHKAGTQQTGAKDEDVTATKEYIFIKSGYQLIKLKLDSILYVEASKNYVTFVTTDKKVLALMPLSEVMQLLPPDDFFRIHKSYIVALRHIDAIERQHVNLNKQQLPIGKTYAVDFFKLLNQGI</sequence>
<dbReference type="SMART" id="SM00850">
    <property type="entry name" value="LytTR"/>
    <property type="match status" value="1"/>
</dbReference>
<keyword evidence="1" id="KW-0597">Phosphoprotein</keyword>